<dbReference type="HOGENOM" id="CLU_3110505_0_0_1"/>
<evidence type="ECO:0000313" key="2">
    <source>
        <dbReference type="Proteomes" id="UP000011713"/>
    </source>
</evidence>
<dbReference type="AlphaFoldDB" id="M4BQR3"/>
<accession>M4BQR3</accession>
<protein>
    <submittedName>
        <fullName evidence="1">Uncharacterized protein</fullName>
    </submittedName>
</protein>
<dbReference type="VEuPathDB" id="FungiDB:HpaG808752"/>
<reference evidence="2" key="1">
    <citation type="journal article" date="2010" name="Science">
        <title>Signatures of adaptation to obligate biotrophy in the Hyaloperonospora arabidopsidis genome.</title>
        <authorList>
            <person name="Baxter L."/>
            <person name="Tripathy S."/>
            <person name="Ishaque N."/>
            <person name="Boot N."/>
            <person name="Cabral A."/>
            <person name="Kemen E."/>
            <person name="Thines M."/>
            <person name="Ah-Fong A."/>
            <person name="Anderson R."/>
            <person name="Badejoko W."/>
            <person name="Bittner-Eddy P."/>
            <person name="Boore J.L."/>
            <person name="Chibucos M.C."/>
            <person name="Coates M."/>
            <person name="Dehal P."/>
            <person name="Delehaunty K."/>
            <person name="Dong S."/>
            <person name="Downton P."/>
            <person name="Dumas B."/>
            <person name="Fabro G."/>
            <person name="Fronick C."/>
            <person name="Fuerstenberg S.I."/>
            <person name="Fulton L."/>
            <person name="Gaulin E."/>
            <person name="Govers F."/>
            <person name="Hughes L."/>
            <person name="Humphray S."/>
            <person name="Jiang R.H."/>
            <person name="Judelson H."/>
            <person name="Kamoun S."/>
            <person name="Kyung K."/>
            <person name="Meijer H."/>
            <person name="Minx P."/>
            <person name="Morris P."/>
            <person name="Nelson J."/>
            <person name="Phuntumart V."/>
            <person name="Qutob D."/>
            <person name="Rehmany A."/>
            <person name="Rougon-Cardoso A."/>
            <person name="Ryden P."/>
            <person name="Torto-Alalibo T."/>
            <person name="Studholme D."/>
            <person name="Wang Y."/>
            <person name="Win J."/>
            <person name="Wood J."/>
            <person name="Clifton S.W."/>
            <person name="Rogers J."/>
            <person name="Van den Ackerveken G."/>
            <person name="Jones J.D."/>
            <person name="McDowell J.M."/>
            <person name="Beynon J."/>
            <person name="Tyler B.M."/>
        </authorList>
    </citation>
    <scope>NUCLEOTIDE SEQUENCE [LARGE SCALE GENOMIC DNA]</scope>
    <source>
        <strain evidence="2">Emoy2</strain>
    </source>
</reference>
<proteinExistence type="predicted"/>
<organism evidence="1 2">
    <name type="scientific">Hyaloperonospora arabidopsidis (strain Emoy2)</name>
    <name type="common">Downy mildew agent</name>
    <name type="synonym">Peronospora arabidopsidis</name>
    <dbReference type="NCBI Taxonomy" id="559515"/>
    <lineage>
        <taxon>Eukaryota</taxon>
        <taxon>Sar</taxon>
        <taxon>Stramenopiles</taxon>
        <taxon>Oomycota</taxon>
        <taxon>Peronosporomycetes</taxon>
        <taxon>Peronosporales</taxon>
        <taxon>Peronosporaceae</taxon>
        <taxon>Hyaloperonospora</taxon>
    </lineage>
</organism>
<dbReference type="EMBL" id="JH598593">
    <property type="status" value="NOT_ANNOTATED_CDS"/>
    <property type="molecule type" value="Genomic_DNA"/>
</dbReference>
<dbReference type="Proteomes" id="UP000011713">
    <property type="component" value="Unassembled WGS sequence"/>
</dbReference>
<evidence type="ECO:0000313" key="1">
    <source>
        <dbReference type="EnsemblProtists" id="HpaP808752"/>
    </source>
</evidence>
<keyword evidence="2" id="KW-1185">Reference proteome</keyword>
<name>M4BQR3_HYAAE</name>
<dbReference type="EnsemblProtists" id="HpaT808752">
    <property type="protein sequence ID" value="HpaP808752"/>
    <property type="gene ID" value="HpaG808752"/>
</dbReference>
<reference evidence="1" key="2">
    <citation type="submission" date="2015-06" db="UniProtKB">
        <authorList>
            <consortium name="EnsemblProtists"/>
        </authorList>
    </citation>
    <scope>IDENTIFICATION</scope>
    <source>
        <strain evidence="1">Emoy2</strain>
    </source>
</reference>
<sequence>MFHEINPLVLALVISPVHLSGDEGISHEHKCDNWSEMGLRYANEVAGVYAD</sequence>
<dbReference type="InParanoid" id="M4BQR3"/>